<dbReference type="Gene3D" id="3.40.640.10">
    <property type="entry name" value="Type I PLP-dependent aspartate aminotransferase-like (Major domain)"/>
    <property type="match status" value="1"/>
</dbReference>
<sequence>MTVTDPSTTTGLRHRFPGLRGDWARLDGPGGTQIVDTAVEAMTRYLTSGDNANTEGMFAAADATDEVVARGRAAMGELFGTDPRGVVFGPNTTSLVIDLAQTVAAGLGPGDEIVCTRLDHDANVAPWLRIAARTGATVRLADVDTDTGRLPTENVTRLLSDRTRWVAVTGASNALGSIPDVAAVAGAAHAAGARVLVDAVHLTPHRPVDRTALGADVLVSSAYKWYGPHLGVLCADPDLLDALDPDRVRPAPQVAPDRWQTGTPSFEAIAAATEAARFVLDHARAVDETAVFAPLLDGLLAMPHVRVHGPHDHTDRTPTVAFTVAGHRADDVARHLARQRIATWSGIFYAHEVMHALGLHEDGAVRAGLSCYTSTEDVDRLLRAVDALA</sequence>
<feature type="domain" description="Aminotransferase class V" evidence="1">
    <location>
        <begin position="26"/>
        <end position="381"/>
    </location>
</feature>
<dbReference type="OrthoDB" id="7592443at2"/>
<dbReference type="Pfam" id="PF00266">
    <property type="entry name" value="Aminotran_5"/>
    <property type="match status" value="1"/>
</dbReference>
<dbReference type="InterPro" id="IPR000192">
    <property type="entry name" value="Aminotrans_V_dom"/>
</dbReference>
<dbReference type="RefSeq" id="WP_145866730.1">
    <property type="nucleotide sequence ID" value="NZ_BNCE01000023.1"/>
</dbReference>
<proteinExistence type="predicted"/>
<evidence type="ECO:0000313" key="2">
    <source>
        <dbReference type="EMBL" id="TWF84634.1"/>
    </source>
</evidence>
<dbReference type="InterPro" id="IPR015424">
    <property type="entry name" value="PyrdxlP-dep_Trfase"/>
</dbReference>
<dbReference type="Proteomes" id="UP000316603">
    <property type="component" value="Unassembled WGS sequence"/>
</dbReference>
<evidence type="ECO:0000313" key="3">
    <source>
        <dbReference type="Proteomes" id="UP000316603"/>
    </source>
</evidence>
<dbReference type="InterPro" id="IPR015422">
    <property type="entry name" value="PyrdxlP-dep_Trfase_small"/>
</dbReference>
<dbReference type="InterPro" id="IPR011340">
    <property type="entry name" value="Cys_dSase-rel"/>
</dbReference>
<dbReference type="InterPro" id="IPR015421">
    <property type="entry name" value="PyrdxlP-dep_Trfase_major"/>
</dbReference>
<keyword evidence="3" id="KW-1185">Reference proteome</keyword>
<name>A0A561TBY8_9ACTN</name>
<accession>A0A561TBY8</accession>
<dbReference type="NCBIfam" id="TIGR01976">
    <property type="entry name" value="am_tr_V_VC1184"/>
    <property type="match status" value="1"/>
</dbReference>
<reference evidence="2 3" key="1">
    <citation type="submission" date="2019-06" db="EMBL/GenBank/DDBJ databases">
        <title>Sequencing the genomes of 1000 actinobacteria strains.</title>
        <authorList>
            <person name="Klenk H.-P."/>
        </authorList>
    </citation>
    <scope>NUCLEOTIDE SEQUENCE [LARGE SCALE GENOMIC DNA]</scope>
    <source>
        <strain evidence="2 3">DSM 41695</strain>
    </source>
</reference>
<dbReference type="Gene3D" id="3.90.1150.10">
    <property type="entry name" value="Aspartate Aminotransferase, domain 1"/>
    <property type="match status" value="1"/>
</dbReference>
<dbReference type="PANTHER" id="PTHR43586:SF21">
    <property type="entry name" value="PYRIDOXAL PHOSPHATE (PLP)-DEPENDENT ASPARTATE AMINOTRANSFERASE SUPERFAMILY"/>
    <property type="match status" value="1"/>
</dbReference>
<dbReference type="AlphaFoldDB" id="A0A561TBY8"/>
<dbReference type="PANTHER" id="PTHR43586">
    <property type="entry name" value="CYSTEINE DESULFURASE"/>
    <property type="match status" value="1"/>
</dbReference>
<gene>
    <name evidence="2" type="ORF">FHX78_111569</name>
</gene>
<comment type="caution">
    <text evidence="2">The sequence shown here is derived from an EMBL/GenBank/DDBJ whole genome shotgun (WGS) entry which is preliminary data.</text>
</comment>
<dbReference type="SUPFAM" id="SSF53383">
    <property type="entry name" value="PLP-dependent transferases"/>
    <property type="match status" value="1"/>
</dbReference>
<dbReference type="EMBL" id="VIWV01000001">
    <property type="protein sequence ID" value="TWF84634.1"/>
    <property type="molecule type" value="Genomic_DNA"/>
</dbReference>
<evidence type="ECO:0000259" key="1">
    <source>
        <dbReference type="Pfam" id="PF00266"/>
    </source>
</evidence>
<protein>
    <submittedName>
        <fullName evidence="2">Cysteine desulfurase family protein (TIGR01976 family)</fullName>
    </submittedName>
</protein>
<organism evidence="2 3">
    <name type="scientific">Streptomyces capillispiralis</name>
    <dbReference type="NCBI Taxonomy" id="68182"/>
    <lineage>
        <taxon>Bacteria</taxon>
        <taxon>Bacillati</taxon>
        <taxon>Actinomycetota</taxon>
        <taxon>Actinomycetes</taxon>
        <taxon>Kitasatosporales</taxon>
        <taxon>Streptomycetaceae</taxon>
        <taxon>Streptomyces</taxon>
    </lineage>
</organism>